<keyword evidence="3" id="KW-1185">Reference proteome</keyword>
<dbReference type="InterPro" id="IPR049916">
    <property type="entry name" value="WDR72-like"/>
</dbReference>
<dbReference type="GO" id="GO:0005737">
    <property type="term" value="C:cytoplasm"/>
    <property type="evidence" value="ECO:0007669"/>
    <property type="project" value="TreeGrafter"/>
</dbReference>
<dbReference type="PANTHER" id="PTHR44099:SF4">
    <property type="entry name" value="RABCONNECTIN-3B, ISOFORM A"/>
    <property type="match status" value="1"/>
</dbReference>
<feature type="region of interest" description="Disordered" evidence="1">
    <location>
        <begin position="59"/>
        <end position="99"/>
    </location>
</feature>
<dbReference type="InterPro" id="IPR016024">
    <property type="entry name" value="ARM-type_fold"/>
</dbReference>
<dbReference type="STRING" id="97359.A0A550CBM6"/>
<evidence type="ECO:0000313" key="2">
    <source>
        <dbReference type="EMBL" id="TRM62164.1"/>
    </source>
</evidence>
<protein>
    <recommendedName>
        <fullName evidence="4">WD40 repeat-like protein</fullName>
    </recommendedName>
</protein>
<dbReference type="SUPFAM" id="SSF48371">
    <property type="entry name" value="ARM repeat"/>
    <property type="match status" value="1"/>
</dbReference>
<evidence type="ECO:0008006" key="4">
    <source>
        <dbReference type="Google" id="ProtNLM"/>
    </source>
</evidence>
<feature type="region of interest" description="Disordered" evidence="1">
    <location>
        <begin position="137"/>
        <end position="194"/>
    </location>
</feature>
<feature type="compositionally biased region" description="Low complexity" evidence="1">
    <location>
        <begin position="63"/>
        <end position="78"/>
    </location>
</feature>
<dbReference type="OrthoDB" id="338622at2759"/>
<feature type="compositionally biased region" description="Polar residues" evidence="1">
    <location>
        <begin position="174"/>
        <end position="186"/>
    </location>
</feature>
<feature type="compositionally biased region" description="Low complexity" evidence="1">
    <location>
        <begin position="88"/>
        <end position="98"/>
    </location>
</feature>
<proteinExistence type="predicted"/>
<feature type="compositionally biased region" description="Basic and acidic residues" evidence="1">
    <location>
        <begin position="137"/>
        <end position="161"/>
    </location>
</feature>
<dbReference type="SUPFAM" id="SSF50978">
    <property type="entry name" value="WD40 repeat-like"/>
    <property type="match status" value="1"/>
</dbReference>
<evidence type="ECO:0000256" key="1">
    <source>
        <dbReference type="SAM" id="MobiDB-lite"/>
    </source>
</evidence>
<gene>
    <name evidence="2" type="ORF">BD626DRAFT_500107</name>
</gene>
<dbReference type="Proteomes" id="UP000320762">
    <property type="component" value="Unassembled WGS sequence"/>
</dbReference>
<comment type="caution">
    <text evidence="2">The sequence shown here is derived from an EMBL/GenBank/DDBJ whole genome shotgun (WGS) entry which is preliminary data.</text>
</comment>
<reference evidence="2 3" key="1">
    <citation type="journal article" date="2019" name="New Phytol.">
        <title>Comparative genomics reveals unique wood-decay strategies and fruiting body development in the Schizophyllaceae.</title>
        <authorList>
            <person name="Almasi E."/>
            <person name="Sahu N."/>
            <person name="Krizsan K."/>
            <person name="Balint B."/>
            <person name="Kovacs G.M."/>
            <person name="Kiss B."/>
            <person name="Cseklye J."/>
            <person name="Drula E."/>
            <person name="Henrissat B."/>
            <person name="Nagy I."/>
            <person name="Chovatia M."/>
            <person name="Adam C."/>
            <person name="LaButti K."/>
            <person name="Lipzen A."/>
            <person name="Riley R."/>
            <person name="Grigoriev I.V."/>
            <person name="Nagy L.G."/>
        </authorList>
    </citation>
    <scope>NUCLEOTIDE SEQUENCE [LARGE SCALE GENOMIC DNA]</scope>
    <source>
        <strain evidence="2 3">NL-1724</strain>
    </source>
</reference>
<evidence type="ECO:0000313" key="3">
    <source>
        <dbReference type="Proteomes" id="UP000320762"/>
    </source>
</evidence>
<dbReference type="Gene3D" id="2.130.10.10">
    <property type="entry name" value="YVTN repeat-like/Quinoprotein amine dehydrogenase"/>
    <property type="match status" value="1"/>
</dbReference>
<name>A0A550CBM6_9AGAR</name>
<dbReference type="EMBL" id="VDMD01000014">
    <property type="protein sequence ID" value="TRM62164.1"/>
    <property type="molecule type" value="Genomic_DNA"/>
</dbReference>
<accession>A0A550CBM6</accession>
<dbReference type="PANTHER" id="PTHR44099">
    <property type="entry name" value="RABCONNECTIN-3B, ISOFORM A"/>
    <property type="match status" value="1"/>
</dbReference>
<dbReference type="InterPro" id="IPR015943">
    <property type="entry name" value="WD40/YVTN_repeat-like_dom_sf"/>
</dbReference>
<organism evidence="2 3">
    <name type="scientific">Schizophyllum amplum</name>
    <dbReference type="NCBI Taxonomy" id="97359"/>
    <lineage>
        <taxon>Eukaryota</taxon>
        <taxon>Fungi</taxon>
        <taxon>Dikarya</taxon>
        <taxon>Basidiomycota</taxon>
        <taxon>Agaricomycotina</taxon>
        <taxon>Agaricomycetes</taxon>
        <taxon>Agaricomycetidae</taxon>
        <taxon>Agaricales</taxon>
        <taxon>Schizophyllaceae</taxon>
        <taxon>Schizophyllum</taxon>
    </lineage>
</organism>
<sequence length="1317" mass="143367">MSLTIPLVFPSSTRNASPELSYSSSLPTTLVHHTGVILTGCNDGGVYMFSQLAQEIPPSIDLTATPPARPTPIRSPTRLAPDSRHTSRSSSPSVSSLSAAPFHVSSRSRIVSGITTAQAEAPKNYVDFEDEPDKLKDILKGRAPRDKQEKDQRPSFDERRLSTTSERSAAPSIDFTSPTIAFSTPASPRPRVHTPLPPRNMQLKYYATPQSVGSPVTDLLVLDSLSSFALLQENGDLSLLTLHDGVCCGTVNLDELNSKPPPLFSYAHWKRLRTIHTGEESTILLAVAAVVSTSTADDSERAQARVSLLELRHNTSPALSDRLAELAQWPLDAQADTVDRHSAARLHYLRHDGQLVVREIRAREPAAAKQEDDEDARSASIRLFNPLDLPNLFKRTKASDNHTSDEHRQAEGRVELGEEVLAGALTSEGTICGMSTEDTVQGFRIVAWTSEKLLVFEYACELKQLYAVDFRDVQSVRWAEHDRYVVETEEQFEVYRLQAVDADGNADSSVAQHNFQPQLVHRLSAGPHSASCISSSSEILITSGHPEEGSLHVLSSANGKSKKKQLWLAPPTDSHTPTVSAVLALEVDNIVRGYTDGRLCRTTLHDMCRGAPPKVSASAALPGRIAGLHVVRHPRTQEQLIVGGADDGSVALWSADTLTLRARWTLFLTPLAYVVQLPDVKGAPLRGCALCVAVDGTIAVVAVDSLQMVYMIPGAIAELRAICWQPSSMMLLYADQRARVWDTATRELWRAVGHDKAQEMLQQGGWTEFPLKENQCVPDLPLQGTTHPSASSDMSAVLHFDLQRFVAESSTVAKAISTNRAQTQTILATMDRLRVLMGALVTPGLNEAIDAICARRLGASSSGVHAGFSSNGCTALYTSDNARAPWCISPAVSAHRALAIVVILRALSVFEEYADSTNTVITFYAAALPACVGQAYCSPSLPFLAQRWLEGSQEVRHAARILFDASAVRMTDDEAGVLVEHWQHQLPCLQPPAEQEAASSAMALFICGYLGAEKYTLMSTHVLTDISKSIALYLHDEHSTHRVLAIELCSHGFHVWQHYVDAMEVLRALFLLATSSKKDAISVQNPGAQARAALLAIAAAATPLFMTTLSLDVLSPASAEHRRSVMQVVAFLIRKRPLVLYPSLPRLMEAVVKSLDPNSTASRDAVLDTATEIIRQVVKTFPTVDFHGGTQRLAVGTSEGAVVMYDLKTAIRLYVLEGHKKRIAATVLVWKVGSSFASFFNPGAPPRQGHSGWGALPGQGGWGTGHAGSEPFKTFPFNVGNEAEMTVTETFEYVKFEWTGDRNVRVKIRQSVLTLST</sequence>
<dbReference type="InterPro" id="IPR036322">
    <property type="entry name" value="WD40_repeat_dom_sf"/>
</dbReference>